<dbReference type="Proteomes" id="UP000287766">
    <property type="component" value="Unassembled WGS sequence"/>
</dbReference>
<evidence type="ECO:0000259" key="1">
    <source>
        <dbReference type="Pfam" id="PF09836"/>
    </source>
</evidence>
<dbReference type="AlphaFoldDB" id="A0A7Z6ZU78"/>
<dbReference type="EMBL" id="PIPR01000001">
    <property type="protein sequence ID" value="RUO41341.1"/>
    <property type="molecule type" value="Genomic_DNA"/>
</dbReference>
<dbReference type="RefSeq" id="WP_169930074.1">
    <property type="nucleotide sequence ID" value="NZ_PIPR01000001.1"/>
</dbReference>
<feature type="domain" description="NGO1945-like C-terminal" evidence="2">
    <location>
        <begin position="141"/>
        <end position="241"/>
    </location>
</feature>
<proteinExistence type="predicted"/>
<reference evidence="4" key="1">
    <citation type="journal article" date="2018" name="Front. Microbiol.">
        <title>Genome-Based Analysis Reveals the Taxonomy and Diversity of the Family Idiomarinaceae.</title>
        <authorList>
            <person name="Liu Y."/>
            <person name="Lai Q."/>
            <person name="Shao Z."/>
        </authorList>
    </citation>
    <scope>NUCLEOTIDE SEQUENCE [LARGE SCALE GENOMIC DNA]</scope>
    <source>
        <strain evidence="4">KYW314</strain>
    </source>
</reference>
<protein>
    <recommendedName>
        <fullName evidence="5">DNA-binding domain-containing protein</fullName>
    </recommendedName>
</protein>
<dbReference type="Gene3D" id="3.90.930.50">
    <property type="match status" value="1"/>
</dbReference>
<dbReference type="Pfam" id="PF09836">
    <property type="entry name" value="DUF2063"/>
    <property type="match status" value="1"/>
</dbReference>
<organism evidence="3 4">
    <name type="scientific">Pseudidiomarina aestuarii</name>
    <dbReference type="NCBI Taxonomy" id="624146"/>
    <lineage>
        <taxon>Bacteria</taxon>
        <taxon>Pseudomonadati</taxon>
        <taxon>Pseudomonadota</taxon>
        <taxon>Gammaproteobacteria</taxon>
        <taxon>Alteromonadales</taxon>
        <taxon>Idiomarinaceae</taxon>
        <taxon>Pseudidiomarina</taxon>
    </lineage>
</organism>
<keyword evidence="4" id="KW-1185">Reference proteome</keyword>
<evidence type="ECO:0000313" key="3">
    <source>
        <dbReference type="EMBL" id="RUO41341.1"/>
    </source>
</evidence>
<feature type="domain" description="Putative DNA-binding" evidence="1">
    <location>
        <begin position="6"/>
        <end position="91"/>
    </location>
</feature>
<dbReference type="InterPro" id="IPR044922">
    <property type="entry name" value="DUF2063_N_sf"/>
</dbReference>
<evidence type="ECO:0008006" key="5">
    <source>
        <dbReference type="Google" id="ProtNLM"/>
    </source>
</evidence>
<gene>
    <name evidence="3" type="ORF">CWE22_03950</name>
</gene>
<dbReference type="InterPro" id="IPR018640">
    <property type="entry name" value="DUF2063"/>
</dbReference>
<accession>A0A7Z6ZU78</accession>
<dbReference type="InterPro" id="IPR054098">
    <property type="entry name" value="NGO1945-like_C"/>
</dbReference>
<dbReference type="Gene3D" id="1.10.150.690">
    <property type="entry name" value="DUF2063"/>
    <property type="match status" value="1"/>
</dbReference>
<sequence length="251" mass="28955">MSFIDTQKQFVAYLRDPQNNPAPAAIEGRRLAVYRRLIRNNVASFLNSGFPILKARTPVATWQSWIDAFLASHQSTSPFFSEIGREFVAFLEEQECLQVDQYERELARYERMDVDAMFAHIPAELRRADMDSFEDQSWVVSPAAFLDQFHYRVTALDSSSEQPVRQEHPQFILVYRTHSEQGDAEPVQFLELTPLTAVLLELLQQAPEQNYRELLLRLQPLLPQLETAQLEQGLRQILTDFAARSVLLVKA</sequence>
<evidence type="ECO:0000313" key="4">
    <source>
        <dbReference type="Proteomes" id="UP000287766"/>
    </source>
</evidence>
<name>A0A7Z6ZU78_9GAMM</name>
<comment type="caution">
    <text evidence="3">The sequence shown here is derived from an EMBL/GenBank/DDBJ whole genome shotgun (WGS) entry which is preliminary data.</text>
</comment>
<dbReference type="Pfam" id="PF22106">
    <property type="entry name" value="NGO1945_C"/>
    <property type="match status" value="1"/>
</dbReference>
<evidence type="ECO:0000259" key="2">
    <source>
        <dbReference type="Pfam" id="PF22106"/>
    </source>
</evidence>